<dbReference type="AlphaFoldDB" id="A0A4U5LZI7"/>
<reference evidence="1 2" key="2">
    <citation type="journal article" date="2019" name="G3 (Bethesda)">
        <title>Hybrid Assembly of the Genome of the Entomopathogenic Nematode Steinernema carpocapsae Identifies the X-Chromosome.</title>
        <authorList>
            <person name="Serra L."/>
            <person name="Macchietto M."/>
            <person name="Macias-Munoz A."/>
            <person name="McGill C.J."/>
            <person name="Rodriguez I.M."/>
            <person name="Rodriguez B."/>
            <person name="Murad R."/>
            <person name="Mortazavi A."/>
        </authorList>
    </citation>
    <scope>NUCLEOTIDE SEQUENCE [LARGE SCALE GENOMIC DNA]</scope>
    <source>
        <strain evidence="1 2">ALL</strain>
    </source>
</reference>
<gene>
    <name evidence="1" type="ORF">L596_028843</name>
</gene>
<dbReference type="Proteomes" id="UP000298663">
    <property type="component" value="Unassembled WGS sequence"/>
</dbReference>
<evidence type="ECO:0000313" key="2">
    <source>
        <dbReference type="Proteomes" id="UP000298663"/>
    </source>
</evidence>
<proteinExistence type="predicted"/>
<evidence type="ECO:0000313" key="1">
    <source>
        <dbReference type="EMBL" id="TKR61778.1"/>
    </source>
</evidence>
<accession>A0A4U5LZI7</accession>
<comment type="caution">
    <text evidence="1">The sequence shown here is derived from an EMBL/GenBank/DDBJ whole genome shotgun (WGS) entry which is preliminary data.</text>
</comment>
<reference evidence="1 2" key="1">
    <citation type="journal article" date="2015" name="Genome Biol.">
        <title>Comparative genomics of Steinernema reveals deeply conserved gene regulatory networks.</title>
        <authorList>
            <person name="Dillman A.R."/>
            <person name="Macchietto M."/>
            <person name="Porter C.F."/>
            <person name="Rogers A."/>
            <person name="Williams B."/>
            <person name="Antoshechkin I."/>
            <person name="Lee M.M."/>
            <person name="Goodwin Z."/>
            <person name="Lu X."/>
            <person name="Lewis E.E."/>
            <person name="Goodrich-Blair H."/>
            <person name="Stock S.P."/>
            <person name="Adams B.J."/>
            <person name="Sternberg P.W."/>
            <person name="Mortazavi A."/>
        </authorList>
    </citation>
    <scope>NUCLEOTIDE SEQUENCE [LARGE SCALE GENOMIC DNA]</scope>
    <source>
        <strain evidence="1 2">ALL</strain>
    </source>
</reference>
<keyword evidence="2" id="KW-1185">Reference proteome</keyword>
<name>A0A4U5LZI7_STECR</name>
<organism evidence="1 2">
    <name type="scientific">Steinernema carpocapsae</name>
    <name type="common">Entomopathogenic nematode</name>
    <dbReference type="NCBI Taxonomy" id="34508"/>
    <lineage>
        <taxon>Eukaryota</taxon>
        <taxon>Metazoa</taxon>
        <taxon>Ecdysozoa</taxon>
        <taxon>Nematoda</taxon>
        <taxon>Chromadorea</taxon>
        <taxon>Rhabditida</taxon>
        <taxon>Tylenchina</taxon>
        <taxon>Panagrolaimomorpha</taxon>
        <taxon>Strongyloidoidea</taxon>
        <taxon>Steinernematidae</taxon>
        <taxon>Steinernema</taxon>
    </lineage>
</organism>
<dbReference type="EMBL" id="AZBU02000011">
    <property type="protein sequence ID" value="TKR61778.1"/>
    <property type="molecule type" value="Genomic_DNA"/>
</dbReference>
<sequence>MSPEIGAKHKAQCKLQVFDARDRFKDHKLRYQTIEIIAPKPHLKCFYLLNLCISACYGIIEEWLDSDYYSFEMVTAKRCNNNTTSSLSSDVKRSTM</sequence>
<protein>
    <submittedName>
        <fullName evidence="1">Uncharacterized protein</fullName>
    </submittedName>
</protein>